<dbReference type="InterPro" id="IPR036086">
    <property type="entry name" value="ParB/Sulfiredoxin_sf"/>
</dbReference>
<organism evidence="5 6">
    <name type="scientific">Photobacterium alginatilyticum</name>
    <dbReference type="NCBI Taxonomy" id="1775171"/>
    <lineage>
        <taxon>Bacteria</taxon>
        <taxon>Pseudomonadati</taxon>
        <taxon>Pseudomonadota</taxon>
        <taxon>Gammaproteobacteria</taxon>
        <taxon>Vibrionales</taxon>
        <taxon>Vibrionaceae</taxon>
        <taxon>Photobacterium</taxon>
    </lineage>
</organism>
<keyword evidence="6" id="KW-1185">Reference proteome</keyword>
<evidence type="ECO:0000256" key="1">
    <source>
        <dbReference type="ARBA" id="ARBA00006295"/>
    </source>
</evidence>
<dbReference type="EMBL" id="RSEJ01000006">
    <property type="protein sequence ID" value="NBI52527.1"/>
    <property type="molecule type" value="Genomic_DNA"/>
</dbReference>
<dbReference type="NCBIfam" id="TIGR00180">
    <property type="entry name" value="parB_part"/>
    <property type="match status" value="1"/>
</dbReference>
<keyword evidence="3" id="KW-0175">Coiled coil</keyword>
<dbReference type="CDD" id="cd16394">
    <property type="entry name" value="sopB_N"/>
    <property type="match status" value="1"/>
</dbReference>
<dbReference type="SUPFAM" id="SSF110849">
    <property type="entry name" value="ParB/Sulfiredoxin"/>
    <property type="match status" value="1"/>
</dbReference>
<evidence type="ECO:0000313" key="6">
    <source>
        <dbReference type="Proteomes" id="UP000738517"/>
    </source>
</evidence>
<name>A0ABW9YFG0_9GAMM</name>
<comment type="caution">
    <text evidence="5">The sequence shown here is derived from an EMBL/GenBank/DDBJ whole genome shotgun (WGS) entry which is preliminary data.</text>
</comment>
<dbReference type="Gene3D" id="1.10.10.2830">
    <property type="match status" value="1"/>
</dbReference>
<feature type="domain" description="ParB-like N-terminal" evidence="4">
    <location>
        <begin position="59"/>
        <end position="153"/>
    </location>
</feature>
<protein>
    <submittedName>
        <fullName evidence="5">ParB/RepB/Spo0J family partition protein</fullName>
    </submittedName>
</protein>
<accession>A0ABW9YFG0</accession>
<evidence type="ECO:0000259" key="4">
    <source>
        <dbReference type="SMART" id="SM00470"/>
    </source>
</evidence>
<proteinExistence type="inferred from homology"/>
<sequence length="336" mass="37095">MEKKPQEPSEIQGIRKVKAVEKTNISESMTRSTTSEILKSRLSTVYLNINNKKVEFRLVEIAPDEVITKTTVTEENQRDQRFVNALSVRELTAKIREKGQVYPAIGQAGPQGKIEIIDGSQRRMACHLAGKPFSVYVCKGTIDHITASQLSNDTNLFKPLSLIERGMEWKTLLQNKKYKNASALAKENGINVATVSIGLKAAALPSWLINIIPSPSDLGKDLISKLDKSIRPLTQSQLRAKKEDCENAIRFLENEIAESSSAQSANSLVVNALIEVFSVGNDNNTTGQKYRKLENGSLVKASVKAGRIQIDIKNASKGCIDDLTDVLNRHGMNLFS</sequence>
<dbReference type="SMART" id="SM00470">
    <property type="entry name" value="ParB"/>
    <property type="match status" value="1"/>
</dbReference>
<dbReference type="Proteomes" id="UP000738517">
    <property type="component" value="Unassembled WGS sequence"/>
</dbReference>
<dbReference type="PANTHER" id="PTHR38973">
    <property type="entry name" value="PLASMID PARTITIONING CONTROL PROTEIN-RELATED"/>
    <property type="match status" value="1"/>
</dbReference>
<keyword evidence="2" id="KW-0238">DNA-binding</keyword>
<dbReference type="RefSeq" id="WP_160649960.1">
    <property type="nucleotide sequence ID" value="NZ_RSEJ01000006.1"/>
</dbReference>
<feature type="coiled-coil region" evidence="3">
    <location>
        <begin position="235"/>
        <end position="262"/>
    </location>
</feature>
<dbReference type="InterPro" id="IPR003115">
    <property type="entry name" value="ParB_N"/>
</dbReference>
<evidence type="ECO:0000256" key="3">
    <source>
        <dbReference type="SAM" id="Coils"/>
    </source>
</evidence>
<comment type="similarity">
    <text evidence="1">Belongs to the ParB family.</text>
</comment>
<evidence type="ECO:0000256" key="2">
    <source>
        <dbReference type="ARBA" id="ARBA00023125"/>
    </source>
</evidence>
<reference evidence="5 6" key="1">
    <citation type="journal article" date="2017" name="Int. J. Syst. Evol. Microbiol.">
        <title>Photobacterium alginatilyticum sp. nov., a marine bacterium isolated from bottom seawater.</title>
        <authorList>
            <person name="Wang X."/>
            <person name="Wang Y."/>
            <person name="Yang X."/>
            <person name="Sun H."/>
            <person name="Li B."/>
            <person name="Zhang X.H."/>
        </authorList>
    </citation>
    <scope>NUCLEOTIDE SEQUENCE [LARGE SCALE GENOMIC DNA]</scope>
    <source>
        <strain evidence="5 6">P03D4</strain>
    </source>
</reference>
<evidence type="ECO:0000313" key="5">
    <source>
        <dbReference type="EMBL" id="NBI52527.1"/>
    </source>
</evidence>
<dbReference type="PANTHER" id="PTHR38973:SF2">
    <property type="entry name" value="PARB_REPB_SPO0J FAMILY PLASMID PARTITION PROTEIN"/>
    <property type="match status" value="1"/>
</dbReference>
<gene>
    <name evidence="5" type="ORF">EIZ48_08065</name>
</gene>
<dbReference type="InterPro" id="IPR004437">
    <property type="entry name" value="ParB/RepB/Spo0J"/>
</dbReference>